<dbReference type="CDD" id="cd02440">
    <property type="entry name" value="AdoMet_MTases"/>
    <property type="match status" value="1"/>
</dbReference>
<dbReference type="SUPFAM" id="SSF53335">
    <property type="entry name" value="S-adenosyl-L-methionine-dependent methyltransferases"/>
    <property type="match status" value="1"/>
</dbReference>
<evidence type="ECO:0000313" key="2">
    <source>
        <dbReference type="Proteomes" id="UP000178684"/>
    </source>
</evidence>
<reference evidence="1 2" key="1">
    <citation type="journal article" date="2016" name="Nat. Commun.">
        <title>Thousands of microbial genomes shed light on interconnected biogeochemical processes in an aquifer system.</title>
        <authorList>
            <person name="Anantharaman K."/>
            <person name="Brown C.T."/>
            <person name="Hug L.A."/>
            <person name="Sharon I."/>
            <person name="Castelle C.J."/>
            <person name="Probst A.J."/>
            <person name="Thomas B.C."/>
            <person name="Singh A."/>
            <person name="Wilkins M.J."/>
            <person name="Karaoz U."/>
            <person name="Brodie E.L."/>
            <person name="Williams K.H."/>
            <person name="Hubbard S.S."/>
            <person name="Banfield J.F."/>
        </authorList>
    </citation>
    <scope>NUCLEOTIDE SEQUENCE [LARGE SCALE GENOMIC DNA]</scope>
</reference>
<dbReference type="AlphaFoldDB" id="A0A1F5X418"/>
<name>A0A1F5X418_9BACT</name>
<dbReference type="PANTHER" id="PTHR43861">
    <property type="entry name" value="TRANS-ACONITATE 2-METHYLTRANSFERASE-RELATED"/>
    <property type="match status" value="1"/>
</dbReference>
<dbReference type="Gene3D" id="3.40.50.150">
    <property type="entry name" value="Vaccinia Virus protein VP39"/>
    <property type="match status" value="1"/>
</dbReference>
<dbReference type="Pfam" id="PF13489">
    <property type="entry name" value="Methyltransf_23"/>
    <property type="match status" value="1"/>
</dbReference>
<dbReference type="InterPro" id="IPR029063">
    <property type="entry name" value="SAM-dependent_MTases_sf"/>
</dbReference>
<comment type="caution">
    <text evidence="1">The sequence shown here is derived from an EMBL/GenBank/DDBJ whole genome shotgun (WGS) entry which is preliminary data.</text>
</comment>
<gene>
    <name evidence="1" type="ORF">A3B18_03390</name>
</gene>
<sequence>MKGWTNWRKENYKFFARELAGEDKKKKLLDLGAGPCQFAKVFKQFSYTGVDSDPYPDVVVADLTKELPFGAGTFDIVTASNVLEHMPNPENLLKEIQKVLSPRGIVVGTVPFIALPHQEPRDYFRYTHHGLRHLLSAAGFSNIEVTPIGFPLMPKFSFLPKILRRRVQNLYMRFSPSITLSHCEGYGFKATK</sequence>
<dbReference type="EMBL" id="MFIE01000015">
    <property type="protein sequence ID" value="OGF82639.1"/>
    <property type="molecule type" value="Genomic_DNA"/>
</dbReference>
<accession>A0A1F5X418</accession>
<evidence type="ECO:0008006" key="3">
    <source>
        <dbReference type="Google" id="ProtNLM"/>
    </source>
</evidence>
<protein>
    <recommendedName>
        <fullName evidence="3">Methyltransferase type 11 domain-containing protein</fullName>
    </recommendedName>
</protein>
<dbReference type="Proteomes" id="UP000178684">
    <property type="component" value="Unassembled WGS sequence"/>
</dbReference>
<evidence type="ECO:0000313" key="1">
    <source>
        <dbReference type="EMBL" id="OGF82639.1"/>
    </source>
</evidence>
<proteinExistence type="predicted"/>
<organism evidence="1 2">
    <name type="scientific">Candidatus Giovannonibacteria bacterium RIFCSPLOWO2_01_FULL_46_13</name>
    <dbReference type="NCBI Taxonomy" id="1798352"/>
    <lineage>
        <taxon>Bacteria</taxon>
        <taxon>Candidatus Giovannoniibacteriota</taxon>
    </lineage>
</organism>